<dbReference type="RefSeq" id="WP_378102408.1">
    <property type="nucleotide sequence ID" value="NZ_JBHSEP010000031.1"/>
</dbReference>
<evidence type="ECO:0000313" key="1">
    <source>
        <dbReference type="EMBL" id="MFC4601817.1"/>
    </source>
</evidence>
<dbReference type="Proteomes" id="UP001596028">
    <property type="component" value="Unassembled WGS sequence"/>
</dbReference>
<keyword evidence="2" id="KW-1185">Reference proteome</keyword>
<proteinExistence type="predicted"/>
<evidence type="ECO:0000313" key="2">
    <source>
        <dbReference type="Proteomes" id="UP001596028"/>
    </source>
</evidence>
<gene>
    <name evidence="1" type="ORF">ACFO3S_26510</name>
</gene>
<dbReference type="EMBL" id="JBHSEP010000031">
    <property type="protein sequence ID" value="MFC4601817.1"/>
    <property type="molecule type" value="Genomic_DNA"/>
</dbReference>
<accession>A0ABV9FJK8</accession>
<name>A0ABV9FJK8_9BACL</name>
<comment type="caution">
    <text evidence="1">The sequence shown here is derived from an EMBL/GenBank/DDBJ whole genome shotgun (WGS) entry which is preliminary data.</text>
</comment>
<protein>
    <submittedName>
        <fullName evidence="1">Uncharacterized protein</fullName>
    </submittedName>
</protein>
<reference evidence="2" key="1">
    <citation type="journal article" date="2019" name="Int. J. Syst. Evol. Microbiol.">
        <title>The Global Catalogue of Microorganisms (GCM) 10K type strain sequencing project: providing services to taxonomists for standard genome sequencing and annotation.</title>
        <authorList>
            <consortium name="The Broad Institute Genomics Platform"/>
            <consortium name="The Broad Institute Genome Sequencing Center for Infectious Disease"/>
            <person name="Wu L."/>
            <person name="Ma J."/>
        </authorList>
    </citation>
    <scope>NUCLEOTIDE SEQUENCE [LARGE SCALE GENOMIC DNA]</scope>
    <source>
        <strain evidence="2">CCUG 49571</strain>
    </source>
</reference>
<organism evidence="1 2">
    <name type="scientific">Cohnella hongkongensis</name>
    <dbReference type="NCBI Taxonomy" id="178337"/>
    <lineage>
        <taxon>Bacteria</taxon>
        <taxon>Bacillati</taxon>
        <taxon>Bacillota</taxon>
        <taxon>Bacilli</taxon>
        <taxon>Bacillales</taxon>
        <taxon>Paenibacillaceae</taxon>
        <taxon>Cohnella</taxon>
    </lineage>
</organism>
<sequence>MADLIRGRSQVLFKYLPGAVFSEKGTWFQVNNLTLRELPGNTDLLLNIVKDFVGKWAINDELNVDIYPRQDHMYYFAEIEEVHFDVFPLVFYCTHCKNVHPYNDLRQAQRENTRLICQFCSKGKLRQFPYALIHNNGDIQPLQVPSNPDTKAWKARYDGISMHDTRSFATSTWYHYKKKRHIGSLGSRNSRLPIAKSMKSNFMGGIHLSEGDIYYPALRSFVNLNQDLMQNRKEHEYFAYYQIGALLGIPSINRESYASNFEKKDNQLLKLLAGANEVQKKMLLEMAKQQNIPLDSHDDVVVKEVERLFGGQIPIERIEEDRSLHEFIYTWLESDAVLINDRIMEAHESNDIVSETTYLEAKQDLENYGMETAALVENFPVLMMAMGFTRKSFDRRKAILNPFRQRVKDREKIVIPVLRNENEAVVFKMDSRRVLAWLVLNKWVNEPQFTVTIQSAHAYIYDLCKFSAVNQEDLAQLKPTDYLDDSQMLSTIMTFRLLHSFTHGLFQAGKSILGLDIDSLSEYLFPSSLATAIYVTKLEGGGMGALTAAFDNDLSRWIRGLYEKMNTCLYDPVCHDHSGACHACMYLKFSCTYFNHGLSRNLLIDGVDPEYNSSERIIGYFSPLLDEKLQEWGCDRH</sequence>